<dbReference type="RefSeq" id="WP_197715032.1">
    <property type="nucleotide sequence ID" value="NZ_AP019309.1"/>
</dbReference>
<dbReference type="InterPro" id="IPR000160">
    <property type="entry name" value="GGDEF_dom"/>
</dbReference>
<keyword evidence="1" id="KW-0472">Membrane</keyword>
<feature type="transmembrane region" description="Helical" evidence="1">
    <location>
        <begin position="104"/>
        <end position="123"/>
    </location>
</feature>
<protein>
    <submittedName>
        <fullName evidence="3">Histidine kinase</fullName>
    </submittedName>
</protein>
<dbReference type="FunCoup" id="A0A3G9J8D9">
    <property type="interactions" value="78"/>
</dbReference>
<dbReference type="PROSITE" id="PS50887">
    <property type="entry name" value="GGDEF"/>
    <property type="match status" value="1"/>
</dbReference>
<dbReference type="InterPro" id="IPR043128">
    <property type="entry name" value="Rev_trsase/Diguanyl_cyclase"/>
</dbReference>
<gene>
    <name evidence="3" type="ORF">SG0102_17260</name>
</gene>
<dbReference type="Pfam" id="PF00990">
    <property type="entry name" value="GGDEF"/>
    <property type="match status" value="2"/>
</dbReference>
<feature type="transmembrane region" description="Helical" evidence="1">
    <location>
        <begin position="31"/>
        <end position="50"/>
    </location>
</feature>
<dbReference type="Proteomes" id="UP000268059">
    <property type="component" value="Chromosome"/>
</dbReference>
<reference evidence="3 4" key="1">
    <citation type="submission" date="2018-11" db="EMBL/GenBank/DDBJ databases">
        <title>Novel Erysipelotrichaceae bacterium isolated from small intestine of a swine.</title>
        <authorList>
            <person name="Kim J.S."/>
            <person name="Choe H."/>
            <person name="Lee Y.R."/>
            <person name="Kim K.M."/>
            <person name="Park D.S."/>
        </authorList>
    </citation>
    <scope>NUCLEOTIDE SEQUENCE [LARGE SCALE GENOMIC DNA]</scope>
    <source>
        <strain evidence="3 4">SG0102</strain>
    </source>
</reference>
<dbReference type="GO" id="GO:0043709">
    <property type="term" value="P:cell adhesion involved in single-species biofilm formation"/>
    <property type="evidence" value="ECO:0007669"/>
    <property type="project" value="TreeGrafter"/>
</dbReference>
<dbReference type="EMBL" id="AP019309">
    <property type="protein sequence ID" value="BBH26792.1"/>
    <property type="molecule type" value="Genomic_DNA"/>
</dbReference>
<dbReference type="SMART" id="SM00267">
    <property type="entry name" value="GGDEF"/>
    <property type="match status" value="1"/>
</dbReference>
<evidence type="ECO:0000256" key="1">
    <source>
        <dbReference type="SAM" id="Phobius"/>
    </source>
</evidence>
<keyword evidence="3" id="KW-0808">Transferase</keyword>
<dbReference type="GO" id="GO:0052621">
    <property type="term" value="F:diguanylate cyclase activity"/>
    <property type="evidence" value="ECO:0007669"/>
    <property type="project" value="TreeGrafter"/>
</dbReference>
<dbReference type="Gene3D" id="3.30.70.270">
    <property type="match status" value="1"/>
</dbReference>
<dbReference type="GO" id="GO:1902201">
    <property type="term" value="P:negative regulation of bacterial-type flagellum-dependent cell motility"/>
    <property type="evidence" value="ECO:0007669"/>
    <property type="project" value="TreeGrafter"/>
</dbReference>
<dbReference type="PANTHER" id="PTHR45138:SF9">
    <property type="entry name" value="DIGUANYLATE CYCLASE DGCM-RELATED"/>
    <property type="match status" value="1"/>
</dbReference>
<dbReference type="AlphaFoldDB" id="A0A3G9J8D9"/>
<evidence type="ECO:0000259" key="2">
    <source>
        <dbReference type="PROSITE" id="PS50887"/>
    </source>
</evidence>
<feature type="domain" description="GGDEF" evidence="2">
    <location>
        <begin position="227"/>
        <end position="377"/>
    </location>
</feature>
<sequence>MFEKINYYGQSYDVYKACRPQVLASIQKNTLFLLKTMSVATAVLTILSLLGLHRSYLFLYLVPCLCSLVLAWLLRERKGPVKAVMYLAMTLLLVFGIIDSAIDPHHVATAYLVFIVLTGILFIDTMINTIIYDFLIFAVFVGTSFYFKGAQIGLYDFFNGFIFTIVALILHNLVQKDKMVSFLILNKYNESQEQLKMQAYFDSLSGILNRSSFMKLLQQVIDEPHCDDLYLGFLDLDHFKSINDTYGHRVGDAAIVELAACLNKHLVVRYAHNPSLYETIDLNTDNATARLGGDEFLFAIHAPSAAICEAYLQELADCYESKIIEVNGQVVTNLHFSCGVLHYNNNYQDADALYQQVDQVMYEAKKQKDTRFLIKES</sequence>
<dbReference type="CDD" id="cd01949">
    <property type="entry name" value="GGDEF"/>
    <property type="match status" value="1"/>
</dbReference>
<dbReference type="KEGG" id="ebm:SG0102_17260"/>
<dbReference type="NCBIfam" id="TIGR00254">
    <property type="entry name" value="GGDEF"/>
    <property type="match status" value="1"/>
</dbReference>
<proteinExistence type="predicted"/>
<dbReference type="InParanoid" id="A0A3G9J8D9"/>
<dbReference type="PANTHER" id="PTHR45138">
    <property type="entry name" value="REGULATORY COMPONENTS OF SENSORY TRANSDUCTION SYSTEM"/>
    <property type="match status" value="1"/>
</dbReference>
<evidence type="ECO:0000313" key="3">
    <source>
        <dbReference type="EMBL" id="BBH26792.1"/>
    </source>
</evidence>
<keyword evidence="1" id="KW-1133">Transmembrane helix</keyword>
<keyword evidence="3" id="KW-0418">Kinase</keyword>
<dbReference type="GO" id="GO:0005886">
    <property type="term" value="C:plasma membrane"/>
    <property type="evidence" value="ECO:0007669"/>
    <property type="project" value="TreeGrafter"/>
</dbReference>
<organism evidence="3 4">
    <name type="scientific">Intestinibaculum porci</name>
    <dbReference type="NCBI Taxonomy" id="2487118"/>
    <lineage>
        <taxon>Bacteria</taxon>
        <taxon>Bacillati</taxon>
        <taxon>Bacillota</taxon>
        <taxon>Erysipelotrichia</taxon>
        <taxon>Erysipelotrichales</taxon>
        <taxon>Erysipelotrichaceae</taxon>
        <taxon>Intestinibaculum</taxon>
    </lineage>
</organism>
<dbReference type="InterPro" id="IPR029787">
    <property type="entry name" value="Nucleotide_cyclase"/>
</dbReference>
<feature type="transmembrane region" description="Helical" evidence="1">
    <location>
        <begin position="130"/>
        <end position="147"/>
    </location>
</feature>
<feature type="transmembrane region" description="Helical" evidence="1">
    <location>
        <begin position="56"/>
        <end position="74"/>
    </location>
</feature>
<feature type="transmembrane region" description="Helical" evidence="1">
    <location>
        <begin position="153"/>
        <end position="174"/>
    </location>
</feature>
<accession>A0A3G9J8D9</accession>
<dbReference type="GO" id="GO:0016301">
    <property type="term" value="F:kinase activity"/>
    <property type="evidence" value="ECO:0007669"/>
    <property type="project" value="UniProtKB-KW"/>
</dbReference>
<dbReference type="SUPFAM" id="SSF55073">
    <property type="entry name" value="Nucleotide cyclase"/>
    <property type="match status" value="1"/>
</dbReference>
<name>A0A3G9J8D9_9FIRM</name>
<keyword evidence="1" id="KW-0812">Transmembrane</keyword>
<keyword evidence="4" id="KW-1185">Reference proteome</keyword>
<feature type="transmembrane region" description="Helical" evidence="1">
    <location>
        <begin position="81"/>
        <end position="98"/>
    </location>
</feature>
<dbReference type="InterPro" id="IPR050469">
    <property type="entry name" value="Diguanylate_Cyclase"/>
</dbReference>
<evidence type="ECO:0000313" key="4">
    <source>
        <dbReference type="Proteomes" id="UP000268059"/>
    </source>
</evidence>